<keyword evidence="7" id="KW-0963">Cytoplasm</keyword>
<dbReference type="PANTHER" id="PTHR24421">
    <property type="entry name" value="NITRATE/NITRITE SENSOR PROTEIN NARX-RELATED"/>
    <property type="match status" value="1"/>
</dbReference>
<dbReference type="NCBIfam" id="TIGR00229">
    <property type="entry name" value="sensory_box"/>
    <property type="match status" value="1"/>
</dbReference>
<dbReference type="GO" id="GO:0005737">
    <property type="term" value="C:cytoplasm"/>
    <property type="evidence" value="ECO:0007669"/>
    <property type="project" value="UniProtKB-SubCell"/>
</dbReference>
<dbReference type="Proteomes" id="UP000198571">
    <property type="component" value="Unassembled WGS sequence"/>
</dbReference>
<dbReference type="EC" id="2.7.13.3" evidence="20"/>
<dbReference type="PANTHER" id="PTHR24421:SF37">
    <property type="entry name" value="SENSOR HISTIDINE KINASE NARS"/>
    <property type="match status" value="1"/>
</dbReference>
<proteinExistence type="predicted"/>
<keyword evidence="25" id="KW-1185">Reference proteome</keyword>
<dbReference type="InterPro" id="IPR004358">
    <property type="entry name" value="Sig_transdc_His_kin-like_C"/>
</dbReference>
<gene>
    <name evidence="24" type="ORF">SAMN05518684_11741</name>
</gene>
<dbReference type="GO" id="GO:0000155">
    <property type="term" value="F:phosphorelay sensor kinase activity"/>
    <property type="evidence" value="ECO:0007669"/>
    <property type="project" value="InterPro"/>
</dbReference>
<dbReference type="CDD" id="cd22249">
    <property type="entry name" value="UDM1_RNF168_RNF169-like"/>
    <property type="match status" value="1"/>
</dbReference>
<dbReference type="InterPro" id="IPR000014">
    <property type="entry name" value="PAS"/>
</dbReference>
<evidence type="ECO:0000259" key="23">
    <source>
        <dbReference type="PROSITE" id="PS50112"/>
    </source>
</evidence>
<dbReference type="Pfam" id="PF07730">
    <property type="entry name" value="HisKA_3"/>
    <property type="match status" value="1"/>
</dbReference>
<evidence type="ECO:0000256" key="16">
    <source>
        <dbReference type="ARBA" id="ARBA00023012"/>
    </source>
</evidence>
<dbReference type="PRINTS" id="PR00344">
    <property type="entry name" value="BCTRLSENSOR"/>
</dbReference>
<keyword evidence="14" id="KW-1133">Transmembrane helix</keyword>
<evidence type="ECO:0000256" key="7">
    <source>
        <dbReference type="ARBA" id="ARBA00022490"/>
    </source>
</evidence>
<name>A0A1H9WJL5_9BACI</name>
<evidence type="ECO:0000256" key="11">
    <source>
        <dbReference type="ARBA" id="ARBA00022741"/>
    </source>
</evidence>
<evidence type="ECO:0000256" key="3">
    <source>
        <dbReference type="ARBA" id="ARBA00004496"/>
    </source>
</evidence>
<dbReference type="InterPro" id="IPR017203">
    <property type="entry name" value="Sig_transdc_His_kinase_NreB"/>
</dbReference>
<dbReference type="GO" id="GO:0051539">
    <property type="term" value="F:4 iron, 4 sulfur cluster binding"/>
    <property type="evidence" value="ECO:0007669"/>
    <property type="project" value="UniProtKB-KW"/>
</dbReference>
<protein>
    <recommendedName>
        <fullName evidence="20">Sensor histidine kinase</fullName>
        <ecNumber evidence="20">2.7.13.3</ecNumber>
    </recommendedName>
</protein>
<dbReference type="GO" id="GO:0005506">
    <property type="term" value="F:iron ion binding"/>
    <property type="evidence" value="ECO:0007669"/>
    <property type="project" value="InterPro"/>
</dbReference>
<dbReference type="InterPro" id="IPR005467">
    <property type="entry name" value="His_kinase_dom"/>
</dbReference>
<dbReference type="Gene3D" id="3.30.450.20">
    <property type="entry name" value="PAS domain"/>
    <property type="match status" value="1"/>
</dbReference>
<evidence type="ECO:0000313" key="25">
    <source>
        <dbReference type="Proteomes" id="UP000198571"/>
    </source>
</evidence>
<accession>A0A1H9WJL5</accession>
<evidence type="ECO:0000256" key="5">
    <source>
        <dbReference type="ARBA" id="ARBA00022475"/>
    </source>
</evidence>
<dbReference type="GO" id="GO:0005886">
    <property type="term" value="C:plasma membrane"/>
    <property type="evidence" value="ECO:0007669"/>
    <property type="project" value="UniProtKB-SubCell"/>
</dbReference>
<evidence type="ECO:0000256" key="15">
    <source>
        <dbReference type="ARBA" id="ARBA00023004"/>
    </source>
</evidence>
<keyword evidence="10" id="KW-0479">Metal-binding</keyword>
<keyword evidence="12 20" id="KW-0418">Kinase</keyword>
<dbReference type="SMART" id="SM00387">
    <property type="entry name" value="HATPase_c"/>
    <property type="match status" value="1"/>
</dbReference>
<dbReference type="CDD" id="cd16917">
    <property type="entry name" value="HATPase_UhpB-NarQ-NarX-like"/>
    <property type="match status" value="1"/>
</dbReference>
<evidence type="ECO:0000256" key="14">
    <source>
        <dbReference type="ARBA" id="ARBA00022989"/>
    </source>
</evidence>
<feature type="domain" description="PAS" evidence="23">
    <location>
        <begin position="7"/>
        <end position="44"/>
    </location>
</feature>
<keyword evidence="17" id="KW-0411">Iron-sulfur</keyword>
<dbReference type="Gene3D" id="3.30.565.10">
    <property type="entry name" value="Histidine kinase-like ATPase, C-terminal domain"/>
    <property type="match status" value="1"/>
</dbReference>
<feature type="modified residue" description="Phosphohistidine; by autocatalysis" evidence="21">
    <location>
        <position position="153"/>
    </location>
</feature>
<evidence type="ECO:0000256" key="4">
    <source>
        <dbReference type="ARBA" id="ARBA00004651"/>
    </source>
</evidence>
<dbReference type="PROSITE" id="PS50109">
    <property type="entry name" value="HIS_KIN"/>
    <property type="match status" value="1"/>
</dbReference>
<organism evidence="24 25">
    <name type="scientific">Salipaludibacillus aurantiacus</name>
    <dbReference type="NCBI Taxonomy" id="1601833"/>
    <lineage>
        <taxon>Bacteria</taxon>
        <taxon>Bacillati</taxon>
        <taxon>Bacillota</taxon>
        <taxon>Bacilli</taxon>
        <taxon>Bacillales</taxon>
        <taxon>Bacillaceae</taxon>
    </lineage>
</organism>
<keyword evidence="11 20" id="KW-0547">Nucleotide-binding</keyword>
<dbReference type="SUPFAM" id="SSF55785">
    <property type="entry name" value="PYP-like sensor domain (PAS domain)"/>
    <property type="match status" value="1"/>
</dbReference>
<dbReference type="InterPro" id="IPR036890">
    <property type="entry name" value="HATPase_C_sf"/>
</dbReference>
<keyword evidence="18" id="KW-0472">Membrane</keyword>
<keyword evidence="5" id="KW-1003">Cell membrane</keyword>
<evidence type="ECO:0000256" key="8">
    <source>
        <dbReference type="ARBA" id="ARBA00022679"/>
    </source>
</evidence>
<dbReference type="InterPro" id="IPR011712">
    <property type="entry name" value="Sig_transdc_His_kin_sub3_dim/P"/>
</dbReference>
<evidence type="ECO:0000256" key="21">
    <source>
        <dbReference type="PIRSR" id="PIRSR037432-51"/>
    </source>
</evidence>
<keyword evidence="6" id="KW-0004">4Fe-4S</keyword>
<sequence length="343" mass="39658">MKSLQLEDRYLKQIFENIQDGVLIMDHERNILMMNPAARDLTGWRLTDQVPYCKFCQERELTPGENRCYLIEQEKVPYFKSQMPTYLGIKVEVEMSTALIYEDPESGSKEYLLVLRDQRQKKREEEIRLSKWMIQKLIEAKETEHQRLAQELHDGVGQSLYSISVALQAIESFVKDDRVHQYVHEVRNELNQVMADVKAYSSQLRPKSLDRLGLVAAAEELIQTMKKNHPETTFTFSHNLSSRLPGDVEINLYRVIQEALHNTNKYAKASSVYVKLQKTSEGLFLNIRDNGIGFNPDENEHKGLGMKHMEERVDQIGGTFRLQTAAGDGTSVSIHVPLEEDWK</sequence>
<dbReference type="InterPro" id="IPR050482">
    <property type="entry name" value="Sensor_HK_TwoCompSys"/>
</dbReference>
<comment type="PTM">
    <text evidence="21">Autophosphorylated.</text>
</comment>
<keyword evidence="21" id="KW-0597">Phosphoprotein</keyword>
<dbReference type="InterPro" id="IPR003594">
    <property type="entry name" value="HATPase_dom"/>
</dbReference>
<dbReference type="Pfam" id="PF02518">
    <property type="entry name" value="HATPase_c"/>
    <property type="match status" value="1"/>
</dbReference>
<comment type="function">
    <text evidence="19">Member of the two-component regulatory system NreB/NreC involved in the control of dissimilatory nitrate/nitrite reduction in response to oxygen. NreB functions as a direct oxygen sensor histidine kinase which is autophosphorylated, in the absence of oxygen, probably at the conserved histidine residue, and transfers its phosphate group probably to a conserved aspartate residue of NreC. NreB/NreC activates the expression of the nitrate (narGHJI) and nitrite (nir) reductase operons, as well as the putative nitrate transporter gene narT.</text>
</comment>
<evidence type="ECO:0000256" key="12">
    <source>
        <dbReference type="ARBA" id="ARBA00022777"/>
    </source>
</evidence>
<dbReference type="GO" id="GO:0046983">
    <property type="term" value="F:protein dimerization activity"/>
    <property type="evidence" value="ECO:0007669"/>
    <property type="project" value="InterPro"/>
</dbReference>
<dbReference type="OrthoDB" id="9760839at2"/>
<keyword evidence="9" id="KW-0812">Transmembrane</keyword>
<evidence type="ECO:0000313" key="24">
    <source>
        <dbReference type="EMBL" id="SES33643.1"/>
    </source>
</evidence>
<dbReference type="PROSITE" id="PS50112">
    <property type="entry name" value="PAS"/>
    <property type="match status" value="1"/>
</dbReference>
<evidence type="ECO:0000256" key="17">
    <source>
        <dbReference type="ARBA" id="ARBA00023014"/>
    </source>
</evidence>
<dbReference type="STRING" id="1601833.SAMN05518684_11741"/>
<evidence type="ECO:0000256" key="10">
    <source>
        <dbReference type="ARBA" id="ARBA00022723"/>
    </source>
</evidence>
<comment type="subcellular location">
    <subcellularLocation>
        <location evidence="4">Cell membrane</location>
        <topology evidence="4">Multi-pass membrane protein</topology>
    </subcellularLocation>
    <subcellularLocation>
        <location evidence="3">Cytoplasm</location>
    </subcellularLocation>
</comment>
<evidence type="ECO:0000256" key="20">
    <source>
        <dbReference type="PIRNR" id="PIRNR037432"/>
    </source>
</evidence>
<comment type="catalytic activity">
    <reaction evidence="1 20">
        <text>ATP + protein L-histidine = ADP + protein N-phospho-L-histidine.</text>
        <dbReference type="EC" id="2.7.13.3"/>
    </reaction>
</comment>
<dbReference type="AlphaFoldDB" id="A0A1H9WJL5"/>
<evidence type="ECO:0000256" key="6">
    <source>
        <dbReference type="ARBA" id="ARBA00022485"/>
    </source>
</evidence>
<dbReference type="SUPFAM" id="SSF55874">
    <property type="entry name" value="ATPase domain of HSP90 chaperone/DNA topoisomerase II/histidine kinase"/>
    <property type="match status" value="1"/>
</dbReference>
<dbReference type="EMBL" id="FOGT01000017">
    <property type="protein sequence ID" value="SES33643.1"/>
    <property type="molecule type" value="Genomic_DNA"/>
</dbReference>
<evidence type="ECO:0000256" key="18">
    <source>
        <dbReference type="ARBA" id="ARBA00023136"/>
    </source>
</evidence>
<feature type="domain" description="Histidine kinase" evidence="22">
    <location>
        <begin position="252"/>
        <end position="340"/>
    </location>
</feature>
<evidence type="ECO:0000256" key="9">
    <source>
        <dbReference type="ARBA" id="ARBA00022692"/>
    </source>
</evidence>
<reference evidence="25" key="1">
    <citation type="submission" date="2016-10" db="EMBL/GenBank/DDBJ databases">
        <authorList>
            <person name="Varghese N."/>
            <person name="Submissions S."/>
        </authorList>
    </citation>
    <scope>NUCLEOTIDE SEQUENCE [LARGE SCALE GENOMIC DNA]</scope>
    <source>
        <strain evidence="25">S9</strain>
    </source>
</reference>
<dbReference type="Gene3D" id="1.20.5.1930">
    <property type="match status" value="1"/>
</dbReference>
<evidence type="ECO:0000256" key="2">
    <source>
        <dbReference type="ARBA" id="ARBA00001966"/>
    </source>
</evidence>
<keyword evidence="13 20" id="KW-0067">ATP-binding</keyword>
<dbReference type="GO" id="GO:0005524">
    <property type="term" value="F:ATP binding"/>
    <property type="evidence" value="ECO:0007669"/>
    <property type="project" value="UniProtKB-KW"/>
</dbReference>
<comment type="cofactor">
    <cofactor evidence="2">
        <name>[4Fe-4S] cluster</name>
        <dbReference type="ChEBI" id="CHEBI:49883"/>
    </cofactor>
</comment>
<keyword evidence="16 20" id="KW-0902">Two-component regulatory system</keyword>
<dbReference type="Pfam" id="PF13188">
    <property type="entry name" value="PAS_8"/>
    <property type="match status" value="1"/>
</dbReference>
<evidence type="ECO:0000259" key="22">
    <source>
        <dbReference type="PROSITE" id="PS50109"/>
    </source>
</evidence>
<evidence type="ECO:0000256" key="13">
    <source>
        <dbReference type="ARBA" id="ARBA00022840"/>
    </source>
</evidence>
<dbReference type="RefSeq" id="WP_143051256.1">
    <property type="nucleotide sequence ID" value="NZ_FOGT01000017.1"/>
</dbReference>
<evidence type="ECO:0000256" key="1">
    <source>
        <dbReference type="ARBA" id="ARBA00000085"/>
    </source>
</evidence>
<dbReference type="PIRSF" id="PIRSF037432">
    <property type="entry name" value="STHK_NreB"/>
    <property type="match status" value="1"/>
</dbReference>
<evidence type="ECO:0000256" key="19">
    <source>
        <dbReference type="ARBA" id="ARBA00024827"/>
    </source>
</evidence>
<keyword evidence="15" id="KW-0408">Iron</keyword>
<keyword evidence="8 20" id="KW-0808">Transferase</keyword>
<dbReference type="InterPro" id="IPR035965">
    <property type="entry name" value="PAS-like_dom_sf"/>
</dbReference>